<evidence type="ECO:0000256" key="1">
    <source>
        <dbReference type="ARBA" id="ARBA00004651"/>
    </source>
</evidence>
<dbReference type="PROSITE" id="PS00211">
    <property type="entry name" value="ABC_TRANSPORTER_1"/>
    <property type="match status" value="1"/>
</dbReference>
<dbReference type="SUPFAM" id="SSF90123">
    <property type="entry name" value="ABC transporter transmembrane region"/>
    <property type="match status" value="1"/>
</dbReference>
<evidence type="ECO:0000313" key="11">
    <source>
        <dbReference type="Proteomes" id="UP000199302"/>
    </source>
</evidence>
<keyword evidence="5 7" id="KW-1133">Transmembrane helix</keyword>
<feature type="domain" description="ABC transmembrane type-1" evidence="9">
    <location>
        <begin position="22"/>
        <end position="309"/>
    </location>
</feature>
<dbReference type="STRING" id="871652.SAMN04515673_10486"/>
<sequence>MSALIRIARLLVSADPWAMARGAALSVAVLLMGAALLGLSGWFITATGLAGLVGIGIAFDVFRPSAGVRFLALGRAASRYGERLLTHDATLRALAALRVTLLRGFARSDAKTLARLRSEGVLTRIISDVDALDGVILRLILPLAAAALTHALVFFALVWLVGGPVAGVILAGYLPGLALILLRLGRRSIAPSSVAEETAQALRRGTIAMIRDREALILAATLPEREAALRDLDARARRAARHLDQAERGAAAHMSILVAVVAMAAFLAGALLLEAQQVGPATAVIGLFVALALAEAVLPLRRGVAELGRMVGAAARVAPRTELPTGAPPRDEIAAAPLLRLETQGLDLELAAGAALAITGASGIGKTTLMLRISGLIEGEGIRIKGTAPRDWREPALRAVVTAVPQRSALMAGTIRENLCLAGDHSDAELDAAIHAVALAEDIAARGGLSSRLGEGGAGLSGGQARRLCLARGLLCAPEILLLDEPTEGLDARTAEAVLTGIRAALPEALIIAVMHRGAAHGIFDRVVRLAG</sequence>
<feature type="transmembrane region" description="Helical" evidence="7">
    <location>
        <begin position="165"/>
        <end position="184"/>
    </location>
</feature>
<evidence type="ECO:0000256" key="2">
    <source>
        <dbReference type="ARBA" id="ARBA00022692"/>
    </source>
</evidence>
<dbReference type="PROSITE" id="PS50893">
    <property type="entry name" value="ABC_TRANSPORTER_2"/>
    <property type="match status" value="1"/>
</dbReference>
<proteinExistence type="predicted"/>
<organism evidence="10 11">
    <name type="scientific">Poseidonocella sedimentorum</name>
    <dbReference type="NCBI Taxonomy" id="871652"/>
    <lineage>
        <taxon>Bacteria</taxon>
        <taxon>Pseudomonadati</taxon>
        <taxon>Pseudomonadota</taxon>
        <taxon>Alphaproteobacteria</taxon>
        <taxon>Rhodobacterales</taxon>
        <taxon>Roseobacteraceae</taxon>
        <taxon>Poseidonocella</taxon>
    </lineage>
</organism>
<dbReference type="Proteomes" id="UP000199302">
    <property type="component" value="Unassembled WGS sequence"/>
</dbReference>
<dbReference type="Gene3D" id="3.40.50.300">
    <property type="entry name" value="P-loop containing nucleotide triphosphate hydrolases"/>
    <property type="match status" value="1"/>
</dbReference>
<dbReference type="EMBL" id="FOYI01000004">
    <property type="protein sequence ID" value="SFR06430.1"/>
    <property type="molecule type" value="Genomic_DNA"/>
</dbReference>
<dbReference type="InterPro" id="IPR017871">
    <property type="entry name" value="ABC_transporter-like_CS"/>
</dbReference>
<dbReference type="OrthoDB" id="5288404at2"/>
<reference evidence="10 11" key="1">
    <citation type="submission" date="2016-10" db="EMBL/GenBank/DDBJ databases">
        <authorList>
            <person name="de Groot N.N."/>
        </authorList>
    </citation>
    <scope>NUCLEOTIDE SEQUENCE [LARGE SCALE GENOMIC DNA]</scope>
    <source>
        <strain evidence="11">KMM 9023,NRIC 0796,JCM 17311,KCTC 23692</strain>
    </source>
</reference>
<dbReference type="Gene3D" id="1.20.1560.10">
    <property type="entry name" value="ABC transporter type 1, transmembrane domain"/>
    <property type="match status" value="1"/>
</dbReference>
<accession>A0A1I6DLV2</accession>
<dbReference type="SMART" id="SM00382">
    <property type="entry name" value="AAA"/>
    <property type="match status" value="1"/>
</dbReference>
<feature type="transmembrane region" description="Helical" evidence="7">
    <location>
        <begin position="43"/>
        <end position="62"/>
    </location>
</feature>
<feature type="transmembrane region" description="Helical" evidence="7">
    <location>
        <begin position="135"/>
        <end position="159"/>
    </location>
</feature>
<dbReference type="GO" id="GO:0005886">
    <property type="term" value="C:plasma membrane"/>
    <property type="evidence" value="ECO:0007669"/>
    <property type="project" value="UniProtKB-SubCell"/>
</dbReference>
<evidence type="ECO:0000256" key="3">
    <source>
        <dbReference type="ARBA" id="ARBA00022741"/>
    </source>
</evidence>
<evidence type="ECO:0000259" key="8">
    <source>
        <dbReference type="PROSITE" id="PS50893"/>
    </source>
</evidence>
<dbReference type="Pfam" id="PF00005">
    <property type="entry name" value="ABC_tran"/>
    <property type="match status" value="1"/>
</dbReference>
<dbReference type="PANTHER" id="PTHR24221">
    <property type="entry name" value="ATP-BINDING CASSETTE SUB-FAMILY B"/>
    <property type="match status" value="1"/>
</dbReference>
<evidence type="ECO:0000256" key="4">
    <source>
        <dbReference type="ARBA" id="ARBA00022840"/>
    </source>
</evidence>
<evidence type="ECO:0000256" key="7">
    <source>
        <dbReference type="SAM" id="Phobius"/>
    </source>
</evidence>
<comment type="subcellular location">
    <subcellularLocation>
        <location evidence="1">Cell membrane</location>
        <topology evidence="1">Multi-pass membrane protein</topology>
    </subcellularLocation>
</comment>
<feature type="transmembrane region" description="Helical" evidence="7">
    <location>
        <begin position="20"/>
        <end position="37"/>
    </location>
</feature>
<protein>
    <submittedName>
        <fullName evidence="10">ATP-binding cassette, subfamily C, CydC</fullName>
    </submittedName>
</protein>
<feature type="transmembrane region" description="Helical" evidence="7">
    <location>
        <begin position="278"/>
        <end position="300"/>
    </location>
</feature>
<dbReference type="PROSITE" id="PS50929">
    <property type="entry name" value="ABC_TM1F"/>
    <property type="match status" value="1"/>
</dbReference>
<dbReference type="GO" id="GO:0005524">
    <property type="term" value="F:ATP binding"/>
    <property type="evidence" value="ECO:0007669"/>
    <property type="project" value="UniProtKB-KW"/>
</dbReference>
<evidence type="ECO:0000259" key="9">
    <source>
        <dbReference type="PROSITE" id="PS50929"/>
    </source>
</evidence>
<dbReference type="PANTHER" id="PTHR24221:SF654">
    <property type="entry name" value="ATP-BINDING CASSETTE SUB-FAMILY B MEMBER 6"/>
    <property type="match status" value="1"/>
</dbReference>
<dbReference type="InterPro" id="IPR003593">
    <property type="entry name" value="AAA+_ATPase"/>
</dbReference>
<dbReference type="GO" id="GO:0140359">
    <property type="term" value="F:ABC-type transporter activity"/>
    <property type="evidence" value="ECO:0007669"/>
    <property type="project" value="InterPro"/>
</dbReference>
<dbReference type="AlphaFoldDB" id="A0A1I6DLV2"/>
<evidence type="ECO:0000256" key="5">
    <source>
        <dbReference type="ARBA" id="ARBA00022989"/>
    </source>
</evidence>
<dbReference type="InterPro" id="IPR011527">
    <property type="entry name" value="ABC1_TM_dom"/>
</dbReference>
<gene>
    <name evidence="10" type="ORF">SAMN04515673_10486</name>
</gene>
<dbReference type="InterPro" id="IPR036640">
    <property type="entry name" value="ABC1_TM_sf"/>
</dbReference>
<keyword evidence="2 7" id="KW-0812">Transmembrane</keyword>
<dbReference type="InterPro" id="IPR039421">
    <property type="entry name" value="Type_1_exporter"/>
</dbReference>
<keyword evidence="3" id="KW-0547">Nucleotide-binding</keyword>
<evidence type="ECO:0000313" key="10">
    <source>
        <dbReference type="EMBL" id="SFR06430.1"/>
    </source>
</evidence>
<evidence type="ECO:0000256" key="6">
    <source>
        <dbReference type="ARBA" id="ARBA00023136"/>
    </source>
</evidence>
<name>A0A1I6DLV2_9RHOB</name>
<keyword evidence="4 10" id="KW-0067">ATP-binding</keyword>
<dbReference type="SUPFAM" id="SSF52540">
    <property type="entry name" value="P-loop containing nucleoside triphosphate hydrolases"/>
    <property type="match status" value="1"/>
</dbReference>
<keyword evidence="6 7" id="KW-0472">Membrane</keyword>
<dbReference type="InterPro" id="IPR003439">
    <property type="entry name" value="ABC_transporter-like_ATP-bd"/>
</dbReference>
<feature type="domain" description="ABC transporter" evidence="8">
    <location>
        <begin position="328"/>
        <end position="532"/>
    </location>
</feature>
<dbReference type="GO" id="GO:0016887">
    <property type="term" value="F:ATP hydrolysis activity"/>
    <property type="evidence" value="ECO:0007669"/>
    <property type="project" value="InterPro"/>
</dbReference>
<dbReference type="GO" id="GO:0034040">
    <property type="term" value="F:ATPase-coupled lipid transmembrane transporter activity"/>
    <property type="evidence" value="ECO:0007669"/>
    <property type="project" value="TreeGrafter"/>
</dbReference>
<dbReference type="InterPro" id="IPR027417">
    <property type="entry name" value="P-loop_NTPase"/>
</dbReference>
<feature type="transmembrane region" description="Helical" evidence="7">
    <location>
        <begin position="250"/>
        <end position="272"/>
    </location>
</feature>
<keyword evidence="11" id="KW-1185">Reference proteome</keyword>
<dbReference type="RefSeq" id="WP_092078782.1">
    <property type="nucleotide sequence ID" value="NZ_FOYI01000004.1"/>
</dbReference>